<dbReference type="Proteomes" id="UP000234681">
    <property type="component" value="Chromosome 18"/>
</dbReference>
<dbReference type="AlphaFoldDB" id="A6IXT2"/>
<organism evidence="1 2">
    <name type="scientific">Rattus norvegicus</name>
    <name type="common">Rat</name>
    <dbReference type="NCBI Taxonomy" id="10116"/>
    <lineage>
        <taxon>Eukaryota</taxon>
        <taxon>Metazoa</taxon>
        <taxon>Chordata</taxon>
        <taxon>Craniata</taxon>
        <taxon>Vertebrata</taxon>
        <taxon>Euteleostomi</taxon>
        <taxon>Mammalia</taxon>
        <taxon>Eutheria</taxon>
        <taxon>Euarchontoglires</taxon>
        <taxon>Glires</taxon>
        <taxon>Rodentia</taxon>
        <taxon>Myomorpha</taxon>
        <taxon>Muroidea</taxon>
        <taxon>Muridae</taxon>
        <taxon>Murinae</taxon>
        <taxon>Rattus</taxon>
    </lineage>
</organism>
<evidence type="ECO:0000313" key="1">
    <source>
        <dbReference type="EMBL" id="EDM14713.1"/>
    </source>
</evidence>
<evidence type="ECO:0000313" key="2">
    <source>
        <dbReference type="Proteomes" id="UP000234681"/>
    </source>
</evidence>
<sequence length="35" mass="3955">MYAWQHLHLLPSCLLHLSAGKTGRSPHIWLLCPAC</sequence>
<reference evidence="2" key="1">
    <citation type="submission" date="2005-09" db="EMBL/GenBank/DDBJ databases">
        <authorList>
            <person name="Mural R.J."/>
            <person name="Li P.W."/>
            <person name="Adams M.D."/>
            <person name="Amanatides P.G."/>
            <person name="Baden-Tillson H."/>
            <person name="Barnstead M."/>
            <person name="Chin S.H."/>
            <person name="Dew I."/>
            <person name="Evans C.A."/>
            <person name="Ferriera S."/>
            <person name="Flanigan M."/>
            <person name="Fosler C."/>
            <person name="Glodek A."/>
            <person name="Gu Z."/>
            <person name="Holt R.A."/>
            <person name="Jennings D."/>
            <person name="Kraft C.L."/>
            <person name="Lu F."/>
            <person name="Nguyen T."/>
            <person name="Nusskern D.R."/>
            <person name="Pfannkoch C.M."/>
            <person name="Sitter C."/>
            <person name="Sutton G.G."/>
            <person name="Venter J.C."/>
            <person name="Wang Z."/>
            <person name="Woodage T."/>
            <person name="Zheng X.H."/>
            <person name="Zhong F."/>
        </authorList>
    </citation>
    <scope>NUCLEOTIDE SEQUENCE [LARGE SCALE GENOMIC DNA]</scope>
    <source>
        <strain>BN</strain>
        <strain evidence="2">Sprague-Dawley</strain>
    </source>
</reference>
<proteinExistence type="predicted"/>
<dbReference type="EMBL" id="CH473971">
    <property type="protein sequence ID" value="EDM14713.1"/>
    <property type="molecule type" value="Genomic_DNA"/>
</dbReference>
<protein>
    <submittedName>
        <fullName evidence="1">RCG46604</fullName>
    </submittedName>
</protein>
<accession>A6IXT2</accession>
<name>A6IXT2_RAT</name>
<gene>
    <name evidence="1" type="ORF">rCG_46604</name>
</gene>